<feature type="region of interest" description="Disordered" evidence="1">
    <location>
        <begin position="1"/>
        <end position="44"/>
    </location>
</feature>
<evidence type="ECO:0000256" key="1">
    <source>
        <dbReference type="SAM" id="MobiDB-lite"/>
    </source>
</evidence>
<proteinExistence type="predicted"/>
<dbReference type="Proteomes" id="UP000719766">
    <property type="component" value="Unassembled WGS sequence"/>
</dbReference>
<organism evidence="2 3">
    <name type="scientific">Suillus plorans</name>
    <dbReference type="NCBI Taxonomy" id="116603"/>
    <lineage>
        <taxon>Eukaryota</taxon>
        <taxon>Fungi</taxon>
        <taxon>Dikarya</taxon>
        <taxon>Basidiomycota</taxon>
        <taxon>Agaricomycotina</taxon>
        <taxon>Agaricomycetes</taxon>
        <taxon>Agaricomycetidae</taxon>
        <taxon>Boletales</taxon>
        <taxon>Suillineae</taxon>
        <taxon>Suillaceae</taxon>
        <taxon>Suillus</taxon>
    </lineage>
</organism>
<feature type="compositionally biased region" description="Low complexity" evidence="1">
    <location>
        <begin position="23"/>
        <end position="35"/>
    </location>
</feature>
<feature type="compositionally biased region" description="Polar residues" evidence="1">
    <location>
        <begin position="1"/>
        <end position="19"/>
    </location>
</feature>
<evidence type="ECO:0000313" key="3">
    <source>
        <dbReference type="Proteomes" id="UP000719766"/>
    </source>
</evidence>
<reference evidence="2" key="1">
    <citation type="journal article" date="2020" name="New Phytol.">
        <title>Comparative genomics reveals dynamic genome evolution in host specialist ectomycorrhizal fungi.</title>
        <authorList>
            <person name="Lofgren L.A."/>
            <person name="Nguyen N.H."/>
            <person name="Vilgalys R."/>
            <person name="Ruytinx J."/>
            <person name="Liao H.L."/>
            <person name="Branco S."/>
            <person name="Kuo A."/>
            <person name="LaButti K."/>
            <person name="Lipzen A."/>
            <person name="Andreopoulos W."/>
            <person name="Pangilinan J."/>
            <person name="Riley R."/>
            <person name="Hundley H."/>
            <person name="Na H."/>
            <person name="Barry K."/>
            <person name="Grigoriev I.V."/>
            <person name="Stajich J.E."/>
            <person name="Kennedy P.G."/>
        </authorList>
    </citation>
    <scope>NUCLEOTIDE SEQUENCE</scope>
    <source>
        <strain evidence="2">S12</strain>
    </source>
</reference>
<comment type="caution">
    <text evidence="2">The sequence shown here is derived from an EMBL/GenBank/DDBJ whole genome shotgun (WGS) entry which is preliminary data.</text>
</comment>
<name>A0A9P7DEQ8_9AGAM</name>
<feature type="compositionally biased region" description="Basic and acidic residues" evidence="1">
    <location>
        <begin position="81"/>
        <end position="100"/>
    </location>
</feature>
<dbReference type="EMBL" id="JABBWE010000049">
    <property type="protein sequence ID" value="KAG1790480.1"/>
    <property type="molecule type" value="Genomic_DNA"/>
</dbReference>
<gene>
    <name evidence="2" type="ORF">HD556DRAFT_1310500</name>
</gene>
<dbReference type="OrthoDB" id="2685742at2759"/>
<sequence>MANKENSQPTAKANASGSAKSMKPTGGTPKTTGKTNNATKQVLADRNAELAGKIKELEARLARENDARAVAERAVQEADAAKRAAEEKIKNMTRSDHDGQTNKLIPRPTTANMRDGGRGRLMRAMGLEDARNQYVSIQGDVHLLCARVGLDFRTKYVHQPAEVLSKIFKLARHEHPYLKQFQNDWATAEITKQYLQNKRKQSNHKRKAQGEGNSSRCKTRSRFNVSGSESEEEAESSERGSGDENNEGDNVGESG</sequence>
<feature type="region of interest" description="Disordered" evidence="1">
    <location>
        <begin position="81"/>
        <end position="117"/>
    </location>
</feature>
<keyword evidence="3" id="KW-1185">Reference proteome</keyword>
<dbReference type="AlphaFoldDB" id="A0A9P7DEQ8"/>
<protein>
    <submittedName>
        <fullName evidence="2">Uncharacterized protein</fullName>
    </submittedName>
</protein>
<feature type="region of interest" description="Disordered" evidence="1">
    <location>
        <begin position="196"/>
        <end position="255"/>
    </location>
</feature>
<feature type="compositionally biased region" description="Basic residues" evidence="1">
    <location>
        <begin position="197"/>
        <end position="207"/>
    </location>
</feature>
<accession>A0A9P7DEQ8</accession>
<dbReference type="GeneID" id="64594183"/>
<evidence type="ECO:0000313" key="2">
    <source>
        <dbReference type="EMBL" id="KAG1790480.1"/>
    </source>
</evidence>
<dbReference type="RefSeq" id="XP_041157442.1">
    <property type="nucleotide sequence ID" value="XM_041300419.1"/>
</dbReference>